<evidence type="ECO:0000313" key="1">
    <source>
        <dbReference type="EMBL" id="SVE24803.1"/>
    </source>
</evidence>
<sequence length="68" mass="7600">MDNINYISKNELANSLSVSISTINRKLNEIPHVKLGDRPTSRVVFSVPKVIEYLESLGPNKKMSAQTL</sequence>
<dbReference type="AlphaFoldDB" id="A0A383BYA5"/>
<dbReference type="EMBL" id="UINC01204186">
    <property type="protein sequence ID" value="SVE24803.1"/>
    <property type="molecule type" value="Genomic_DNA"/>
</dbReference>
<accession>A0A383BYA5</accession>
<proteinExistence type="predicted"/>
<protein>
    <submittedName>
        <fullName evidence="1">Uncharacterized protein</fullName>
    </submittedName>
</protein>
<name>A0A383BYA5_9ZZZZ</name>
<organism evidence="1">
    <name type="scientific">marine metagenome</name>
    <dbReference type="NCBI Taxonomy" id="408172"/>
    <lineage>
        <taxon>unclassified sequences</taxon>
        <taxon>metagenomes</taxon>
        <taxon>ecological metagenomes</taxon>
    </lineage>
</organism>
<gene>
    <name evidence="1" type="ORF">METZ01_LOCUS477657</name>
</gene>
<reference evidence="1" key="1">
    <citation type="submission" date="2018-05" db="EMBL/GenBank/DDBJ databases">
        <authorList>
            <person name="Lanie J.A."/>
            <person name="Ng W.-L."/>
            <person name="Kazmierczak K.M."/>
            <person name="Andrzejewski T.M."/>
            <person name="Davidsen T.M."/>
            <person name="Wayne K.J."/>
            <person name="Tettelin H."/>
            <person name="Glass J.I."/>
            <person name="Rusch D."/>
            <person name="Podicherti R."/>
            <person name="Tsui H.-C.T."/>
            <person name="Winkler M.E."/>
        </authorList>
    </citation>
    <scope>NUCLEOTIDE SEQUENCE</scope>
</reference>